<gene>
    <name evidence="1" type="ORF">LCGC14_0813790</name>
</gene>
<accession>A0A0F9Q664</accession>
<evidence type="ECO:0008006" key="2">
    <source>
        <dbReference type="Google" id="ProtNLM"/>
    </source>
</evidence>
<comment type="caution">
    <text evidence="1">The sequence shown here is derived from an EMBL/GenBank/DDBJ whole genome shotgun (WGS) entry which is preliminary data.</text>
</comment>
<dbReference type="InterPro" id="IPR012441">
    <property type="entry name" value="DUF1643"/>
</dbReference>
<protein>
    <recommendedName>
        <fullName evidence="2">DUF1643 domain-containing protein</fullName>
    </recommendedName>
</protein>
<name>A0A0F9Q664_9ZZZZ</name>
<evidence type="ECO:0000313" key="1">
    <source>
        <dbReference type="EMBL" id="KKN32462.1"/>
    </source>
</evidence>
<dbReference type="AlphaFoldDB" id="A0A0F9Q664"/>
<dbReference type="Pfam" id="PF07799">
    <property type="entry name" value="DUF1643"/>
    <property type="match status" value="1"/>
</dbReference>
<dbReference type="EMBL" id="LAZR01002252">
    <property type="protein sequence ID" value="KKN32462.1"/>
    <property type="molecule type" value="Genomic_DNA"/>
</dbReference>
<proteinExistence type="predicted"/>
<sequence length="127" mass="14144">MFVLLNPSVADQHADDRTNVRGLGFARRRGCGRCVFVNLFAYRTPYPDVMKAAPDPVGPDNDAHIGRWAANADVLVYAWGTHGAHRGRDAEVEALLDGFEPQCLGRTKAGHPKHILYLRADTELERY</sequence>
<reference evidence="1" key="1">
    <citation type="journal article" date="2015" name="Nature">
        <title>Complex archaea that bridge the gap between prokaryotes and eukaryotes.</title>
        <authorList>
            <person name="Spang A."/>
            <person name="Saw J.H."/>
            <person name="Jorgensen S.L."/>
            <person name="Zaremba-Niedzwiedzka K."/>
            <person name="Martijn J."/>
            <person name="Lind A.E."/>
            <person name="van Eijk R."/>
            <person name="Schleper C."/>
            <person name="Guy L."/>
            <person name="Ettema T.J."/>
        </authorList>
    </citation>
    <scope>NUCLEOTIDE SEQUENCE</scope>
</reference>
<organism evidence="1">
    <name type="scientific">marine sediment metagenome</name>
    <dbReference type="NCBI Taxonomy" id="412755"/>
    <lineage>
        <taxon>unclassified sequences</taxon>
        <taxon>metagenomes</taxon>
        <taxon>ecological metagenomes</taxon>
    </lineage>
</organism>